<dbReference type="Proteomes" id="UP000281094">
    <property type="component" value="Unassembled WGS sequence"/>
</dbReference>
<keyword evidence="11" id="KW-0961">Cell wall biogenesis/degradation</keyword>
<dbReference type="SUPFAM" id="SSF56601">
    <property type="entry name" value="beta-lactamase/transpeptidase-like"/>
    <property type="match status" value="1"/>
</dbReference>
<evidence type="ECO:0000256" key="5">
    <source>
        <dbReference type="ARBA" id="ARBA00022645"/>
    </source>
</evidence>
<keyword evidence="5 18" id="KW-0121">Carboxypeptidase</keyword>
<name>A0A3L7JB43_9HYPH</name>
<dbReference type="UniPathway" id="UPA00219"/>
<dbReference type="SUPFAM" id="SSF69189">
    <property type="entry name" value="Penicillin-binding protein associated domain"/>
    <property type="match status" value="1"/>
</dbReference>
<feature type="domain" description="Peptidase S11 D-Ala-D-Ala carboxypeptidase A C-terminal" evidence="17">
    <location>
        <begin position="272"/>
        <end position="361"/>
    </location>
</feature>
<evidence type="ECO:0000256" key="15">
    <source>
        <dbReference type="RuleBase" id="RU004016"/>
    </source>
</evidence>
<organism evidence="18 19">
    <name type="scientific">Notoacmeibacter ruber</name>
    <dbReference type="NCBI Taxonomy" id="2670375"/>
    <lineage>
        <taxon>Bacteria</taxon>
        <taxon>Pseudomonadati</taxon>
        <taxon>Pseudomonadota</taxon>
        <taxon>Alphaproteobacteria</taxon>
        <taxon>Hyphomicrobiales</taxon>
        <taxon>Notoacmeibacteraceae</taxon>
        <taxon>Notoacmeibacter</taxon>
    </lineage>
</organism>
<feature type="signal peptide" evidence="16">
    <location>
        <begin position="1"/>
        <end position="21"/>
    </location>
</feature>
<evidence type="ECO:0000256" key="10">
    <source>
        <dbReference type="ARBA" id="ARBA00022984"/>
    </source>
</evidence>
<evidence type="ECO:0000256" key="16">
    <source>
        <dbReference type="SAM" id="SignalP"/>
    </source>
</evidence>
<dbReference type="InterPro" id="IPR012907">
    <property type="entry name" value="Peptidase_S11_C"/>
</dbReference>
<comment type="similarity">
    <text evidence="3 15">Belongs to the peptidase S11 family.</text>
</comment>
<evidence type="ECO:0000313" key="19">
    <source>
        <dbReference type="Proteomes" id="UP000281094"/>
    </source>
</evidence>
<feature type="binding site" evidence="14">
    <location>
        <position position="222"/>
    </location>
    <ligand>
        <name>substrate</name>
    </ligand>
</feature>
<evidence type="ECO:0000256" key="14">
    <source>
        <dbReference type="PIRSR" id="PIRSR618044-2"/>
    </source>
</evidence>
<protein>
    <recommendedName>
        <fullName evidence="4">serine-type D-Ala-D-Ala carboxypeptidase</fullName>
        <ecNumber evidence="4">3.4.16.4</ecNumber>
    </recommendedName>
</protein>
<evidence type="ECO:0000256" key="2">
    <source>
        <dbReference type="ARBA" id="ARBA00004752"/>
    </source>
</evidence>
<dbReference type="PANTHER" id="PTHR21581:SF6">
    <property type="entry name" value="TRAFFICKING PROTEIN PARTICLE COMPLEX SUBUNIT 12"/>
    <property type="match status" value="1"/>
</dbReference>
<keyword evidence="19" id="KW-1185">Reference proteome</keyword>
<keyword evidence="10" id="KW-0573">Peptidoglycan synthesis</keyword>
<dbReference type="Gene3D" id="3.40.710.10">
    <property type="entry name" value="DD-peptidase/beta-lactamase superfamily"/>
    <property type="match status" value="1"/>
</dbReference>
<evidence type="ECO:0000256" key="11">
    <source>
        <dbReference type="ARBA" id="ARBA00023316"/>
    </source>
</evidence>
<dbReference type="InterPro" id="IPR015956">
    <property type="entry name" value="Peniciliin-bd_prot_C_sf"/>
</dbReference>
<dbReference type="GO" id="GO:0009252">
    <property type="term" value="P:peptidoglycan biosynthetic process"/>
    <property type="evidence" value="ECO:0007669"/>
    <property type="project" value="UniProtKB-UniPathway"/>
</dbReference>
<dbReference type="GO" id="GO:0071555">
    <property type="term" value="P:cell wall organization"/>
    <property type="evidence" value="ECO:0007669"/>
    <property type="project" value="UniProtKB-KW"/>
</dbReference>
<feature type="chain" id="PRO_5018049008" description="serine-type D-Ala-D-Ala carboxypeptidase" evidence="16">
    <location>
        <begin position="22"/>
        <end position="393"/>
    </location>
</feature>
<comment type="pathway">
    <text evidence="2">Cell wall biogenesis; peptidoglycan biosynthesis.</text>
</comment>
<keyword evidence="7 16" id="KW-0732">Signal</keyword>
<comment type="function">
    <text evidence="1">Removes C-terminal D-alanyl residues from sugar-peptide cell wall precursors.</text>
</comment>
<evidence type="ECO:0000256" key="12">
    <source>
        <dbReference type="ARBA" id="ARBA00034000"/>
    </source>
</evidence>
<evidence type="ECO:0000256" key="1">
    <source>
        <dbReference type="ARBA" id="ARBA00003217"/>
    </source>
</evidence>
<keyword evidence="6" id="KW-0645">Protease</keyword>
<dbReference type="Pfam" id="PF07943">
    <property type="entry name" value="PBP5_C"/>
    <property type="match status" value="1"/>
</dbReference>
<dbReference type="InterPro" id="IPR037167">
    <property type="entry name" value="Peptidase_S11_C_sf"/>
</dbReference>
<accession>A0A3L7JB43</accession>
<evidence type="ECO:0000256" key="8">
    <source>
        <dbReference type="ARBA" id="ARBA00022801"/>
    </source>
</evidence>
<dbReference type="GO" id="GO:0009002">
    <property type="term" value="F:serine-type D-Ala-D-Ala carboxypeptidase activity"/>
    <property type="evidence" value="ECO:0007669"/>
    <property type="project" value="UniProtKB-EC"/>
</dbReference>
<dbReference type="InterPro" id="IPR001967">
    <property type="entry name" value="Peptidase_S11_N"/>
</dbReference>
<keyword evidence="9" id="KW-0133">Cell shape</keyword>
<dbReference type="AlphaFoldDB" id="A0A3L7JB43"/>
<dbReference type="InterPro" id="IPR018044">
    <property type="entry name" value="Peptidase_S11"/>
</dbReference>
<evidence type="ECO:0000259" key="17">
    <source>
        <dbReference type="SMART" id="SM00936"/>
    </source>
</evidence>
<evidence type="ECO:0000256" key="4">
    <source>
        <dbReference type="ARBA" id="ARBA00012448"/>
    </source>
</evidence>
<evidence type="ECO:0000256" key="6">
    <source>
        <dbReference type="ARBA" id="ARBA00022670"/>
    </source>
</evidence>
<evidence type="ECO:0000256" key="13">
    <source>
        <dbReference type="PIRSR" id="PIRSR618044-1"/>
    </source>
</evidence>
<feature type="active site" evidence="13">
    <location>
        <position position="120"/>
    </location>
</feature>
<dbReference type="PANTHER" id="PTHR21581">
    <property type="entry name" value="D-ALANYL-D-ALANINE CARBOXYPEPTIDASE"/>
    <property type="match status" value="1"/>
</dbReference>
<dbReference type="RefSeq" id="WP_121644826.1">
    <property type="nucleotide sequence ID" value="NZ_RCWN01000001.1"/>
</dbReference>
<dbReference type="Gene3D" id="2.60.410.10">
    <property type="entry name" value="D-Ala-D-Ala carboxypeptidase, C-terminal domain"/>
    <property type="match status" value="1"/>
</dbReference>
<dbReference type="InterPro" id="IPR012338">
    <property type="entry name" value="Beta-lactam/transpept-like"/>
</dbReference>
<dbReference type="SMART" id="SM00936">
    <property type="entry name" value="PBP5_C"/>
    <property type="match status" value="1"/>
</dbReference>
<dbReference type="PRINTS" id="PR00725">
    <property type="entry name" value="DADACBPTASE1"/>
</dbReference>
<feature type="active site" description="Proton acceptor" evidence="13">
    <location>
        <position position="58"/>
    </location>
</feature>
<dbReference type="GO" id="GO:0008360">
    <property type="term" value="P:regulation of cell shape"/>
    <property type="evidence" value="ECO:0007669"/>
    <property type="project" value="UniProtKB-KW"/>
</dbReference>
<sequence>MKPVFFAAAWLAASWVLPAYSAPVETPAHQVLLIDAADGTTLLSRNSREKVEPASLTKLMTAEILLSELKSGNIQEETIFTVSEHAWRTGGAPSGSVAMFLKPKEEVRVIDLLRGIVVQSGNDAAIAIAENLDGSEEEFAERMNRRASELGLSDSTFRNPSGLSDPEQAVSMADLIKLAQHIYSTYPEYWPIFSEPAFEWNKIFQRNRNPALSERIGGDGLKTGQNESLGFGIVATKSENDRRVFLAMGGLSSKDERFQETQKLLDWGLKEFARMPLYGKEETVTTVPLYGGTEDTVTLHLAEAFQPLLPVDGAGVHADILYSGPIAAPVEKGQELASLIVTVNEQETMRVPLLAASDVPSKGLFARAADALEELAFGWMRNIELPWSTAAQG</sequence>
<feature type="active site" description="Acyl-ester intermediate" evidence="13">
    <location>
        <position position="55"/>
    </location>
</feature>
<evidence type="ECO:0000256" key="9">
    <source>
        <dbReference type="ARBA" id="ARBA00022960"/>
    </source>
</evidence>
<proteinExistence type="inferred from homology"/>
<evidence type="ECO:0000256" key="3">
    <source>
        <dbReference type="ARBA" id="ARBA00007164"/>
    </source>
</evidence>
<keyword evidence="8" id="KW-0378">Hydrolase</keyword>
<comment type="catalytic activity">
    <reaction evidence="12">
        <text>Preferential cleavage: (Ac)2-L-Lys-D-Ala-|-D-Ala. Also transpeptidation of peptidyl-alanyl moieties that are N-acyl substituents of D-alanine.</text>
        <dbReference type="EC" id="3.4.16.4"/>
    </reaction>
</comment>
<reference evidence="18 19" key="1">
    <citation type="submission" date="2018-10" db="EMBL/GenBank/DDBJ databases">
        <title>Notoacmeibacter sp. M2BS9Y-3-1, whole genome shotgun sequence.</title>
        <authorList>
            <person name="Tuo L."/>
        </authorList>
    </citation>
    <scope>NUCLEOTIDE SEQUENCE [LARGE SCALE GENOMIC DNA]</scope>
    <source>
        <strain evidence="18 19">M2BS9Y-3-1</strain>
    </source>
</reference>
<evidence type="ECO:0000313" key="18">
    <source>
        <dbReference type="EMBL" id="RLQ87863.1"/>
    </source>
</evidence>
<dbReference type="GO" id="GO:0006508">
    <property type="term" value="P:proteolysis"/>
    <property type="evidence" value="ECO:0007669"/>
    <property type="project" value="UniProtKB-KW"/>
</dbReference>
<dbReference type="EMBL" id="RCWN01000001">
    <property type="protein sequence ID" value="RLQ87863.1"/>
    <property type="molecule type" value="Genomic_DNA"/>
</dbReference>
<comment type="caution">
    <text evidence="18">The sequence shown here is derived from an EMBL/GenBank/DDBJ whole genome shotgun (WGS) entry which is preliminary data.</text>
</comment>
<evidence type="ECO:0000256" key="7">
    <source>
        <dbReference type="ARBA" id="ARBA00022729"/>
    </source>
</evidence>
<dbReference type="EC" id="3.4.16.4" evidence="4"/>
<dbReference type="Pfam" id="PF00768">
    <property type="entry name" value="Peptidase_S11"/>
    <property type="match status" value="1"/>
</dbReference>
<gene>
    <name evidence="18" type="ORF">D8780_06240</name>
</gene>